<evidence type="ECO:0000259" key="2">
    <source>
        <dbReference type="Pfam" id="PF19077"/>
    </source>
</evidence>
<feature type="domain" description="Bacterial Ig-like" evidence="2">
    <location>
        <begin position="3796"/>
        <end position="3878"/>
    </location>
</feature>
<feature type="domain" description="Bacterial Ig-like" evidence="2">
    <location>
        <begin position="1669"/>
        <end position="1754"/>
    </location>
</feature>
<dbReference type="NCBIfam" id="NF033510">
    <property type="entry name" value="Ca_tandemer"/>
    <property type="match status" value="23"/>
</dbReference>
<feature type="domain" description="Bacterial Ig-like" evidence="2">
    <location>
        <begin position="1347"/>
        <end position="1433"/>
    </location>
</feature>
<evidence type="ECO:0000313" key="4">
    <source>
        <dbReference type="Proteomes" id="UP000186206"/>
    </source>
</evidence>
<comment type="caution">
    <text evidence="3">The sequence shown here is derived from an EMBL/GenBank/DDBJ whole genome shotgun (WGS) entry which is preliminary data.</text>
</comment>
<feature type="domain" description="Bacterial Ig-like" evidence="2">
    <location>
        <begin position="2168"/>
        <end position="2272"/>
    </location>
</feature>
<dbReference type="InterPro" id="IPR013783">
    <property type="entry name" value="Ig-like_fold"/>
</dbReference>
<organism evidence="3 4">
    <name type="scientific">Vibrio ponticus</name>
    <dbReference type="NCBI Taxonomy" id="265668"/>
    <lineage>
        <taxon>Bacteria</taxon>
        <taxon>Pseudomonadati</taxon>
        <taxon>Pseudomonadota</taxon>
        <taxon>Gammaproteobacteria</taxon>
        <taxon>Vibrionales</taxon>
        <taxon>Vibrionaceae</taxon>
        <taxon>Vibrio</taxon>
    </lineage>
</organism>
<proteinExistence type="predicted"/>
<feature type="domain" description="Bacterial Ig-like" evidence="2">
    <location>
        <begin position="735"/>
        <end position="830"/>
    </location>
</feature>
<feature type="domain" description="Bacterial Ig-like" evidence="2">
    <location>
        <begin position="3458"/>
        <end position="3551"/>
    </location>
</feature>
<dbReference type="Proteomes" id="UP000186206">
    <property type="component" value="Unassembled WGS sequence"/>
</dbReference>
<feature type="domain" description="Bacterial Ig-like" evidence="2">
    <location>
        <begin position="1762"/>
        <end position="1857"/>
    </location>
</feature>
<feature type="domain" description="Bacterial Ig-like" evidence="2">
    <location>
        <begin position="936"/>
        <end position="1036"/>
    </location>
</feature>
<feature type="compositionally biased region" description="Acidic residues" evidence="1">
    <location>
        <begin position="175"/>
        <end position="186"/>
    </location>
</feature>
<dbReference type="EMBL" id="MJMI01000115">
    <property type="protein sequence ID" value="OLQ87886.1"/>
    <property type="molecule type" value="Genomic_DNA"/>
</dbReference>
<protein>
    <recommendedName>
        <fullName evidence="2">Bacterial Ig-like domain-containing protein</fullName>
    </recommendedName>
</protein>
<feature type="domain" description="Bacterial Ig-like" evidence="2">
    <location>
        <begin position="2703"/>
        <end position="2790"/>
    </location>
</feature>
<feature type="domain" description="Bacterial Ig-like" evidence="2">
    <location>
        <begin position="1241"/>
        <end position="1337"/>
    </location>
</feature>
<feature type="non-terminal residue" evidence="3">
    <location>
        <position position="4109"/>
    </location>
</feature>
<feature type="domain" description="Bacterial Ig-like" evidence="2">
    <location>
        <begin position="1545"/>
        <end position="1644"/>
    </location>
</feature>
<feature type="domain" description="Bacterial Ig-like" evidence="2">
    <location>
        <begin position="840"/>
        <end position="928"/>
    </location>
</feature>
<feature type="domain" description="Bacterial Ig-like" evidence="2">
    <location>
        <begin position="431"/>
        <end position="527"/>
    </location>
</feature>
<accession>A0ABX3FCY2</accession>
<feature type="domain" description="Bacterial Ig-like" evidence="2">
    <location>
        <begin position="1985"/>
        <end position="2064"/>
    </location>
</feature>
<feature type="domain" description="Bacterial Ig-like" evidence="2">
    <location>
        <begin position="534"/>
        <end position="625"/>
    </location>
</feature>
<feature type="compositionally biased region" description="Basic and acidic residues" evidence="1">
    <location>
        <begin position="943"/>
        <end position="952"/>
    </location>
</feature>
<sequence>MAQVNISSLDDVRVFGFDLHLKTETGEVQIIKDALIDIAKGTLEVMQGDKVISMQELVKSTKVNLESLENVFLENVLSSEQSAPFEEENEVQQELEEQKELQEQRQQELEAELERLEELKEQLEEAEQELAEKEKELLDKEQEEIVDESEAPKPDGPSDAEDFVIEVQEQVTDVEVSEFEFEGESENPDKKVQLVPEAQPIAPTGSSSSSSRPTQDGEQEEEPEEIIQVTLTLDKGDDSGKSGDFVTNVTSDLTFNGVTTAGAAVTLVINSSTYIVTADSTGAFKVDVDESFVEGEFDIQVTAVSPTGSEATINKTLTIDTTPPEAPTVSLAAESDLGVSNSDKLTSDDKPTFNGEAEAFATIQLTIDGRTYETQADKEGNWSLTATTKVADGVQEFEVIAIDAAGNKSDKTTDSVEIDTTLLLTGSLKQTDDIDTGYSQTDAITKHKSPEFTGKVDADATVKFYFNGSTSALEVDVASDGSWTLDSSHQLYDDVLANLDDGTYQYKIVAEDAAGNVKEIENQFVIDSVAPTQDSWQLDASSDTGRSDSDQYTNKQNPYISGVTEANSFISVEINGNTYTTQADASGNWAVRVDDALPHGEYEYQVSATDYAGNTSNETGQLTIDLTPPSPFSGDMVENSLVDTGVSDSDKITKNTMPTFAGVAELDAIVELVIDGKTFQTTVDTSGNWTITVDQPLSQGTHNYHLNAYDLAGNKTAIIDQSITIDTEVVTFTGGLDAEFDTGISNTDNLTKFNQPTFSGTGEEGATVYLTLNTSPETTLEATVVNGVWSISLADHNVELEDRTYDYSLKTTDLAGNDASLPTAQIHVDTLPPQLFKGGLENVSDTGTSDDDNYTSDNLPTFSGEVEPGSHVTLLIGGVEYDANVDASGIWSVTVTDQLADGDQAYTLTAKDDAGNPVVKQGSITIDTEVNLQGGLDASSDTGRFDNDDYTRDTTPTFSGTAEEGSTVTVTIDGKEYSVEVADNGDGVIDTDVEWSIDVTNELKNDGSYDYTITTQDKAGNTNQFDPIEGQIELDTVTEVTAALSSATKTGWDDTHTNLTKPEFVGTGEVDAIITITLTKGEGSDRETKVYTTKVAENGTWFKQVEDDLGDGEWSYQVVAQDLAGVADSESGVVTVDTQDPVFSGGVAASSDTNITTDGITQTRLPKFSGKGEVGHKVELSLNGQTYATTVDPDGNWTIELTNTNEFEDGEYPYTIIATDGAGNTTPINSTLVVDNEASVTGSLASEDDTGAYDSDGITQTRNPTFAGKGDLGATVTLSLGNGIGDITTTVDQEGNWSIDLAQEGVSLQDNLYSYQITLVDIAGNKAKYEGQLEVDNQVPGKLTGGLDADSDKGELDGYTNIRDPWFSGETDPQATVTLLIDGKEYSAEVDPLGGWRVQITDELANGTYTYVLTAEDLAGNKLVKSDSVTIDTILESYTHGLSSDPLLGDSGVSGDSLTKHVQPTLSGTAEKDAKIVITINNQVYTTKADDNGNWSLKVTQNLLEPNSDESVSFDYTIDVTDKAGNHDSDTGKITVDPKTEVSGDLASSDDTGVPYAGEEGTYSDNYTSETKPKFEGNGEPGATVTLSIGGKTYSTIVLDSGIWQIQVTEALANDGEVVNHDFTINAEDAAGNSAATSGSITVDAQHPTGFTGKLSAEDDYRDDGVADAKDSDDITSVQSPTFAGTLTGASEQDPHFVTLTIAGQDYTIKVTDSDWQITVPTTLPDGTYNYTLKAVDKAGNVTTLEQEQLVIDTTTEAINGGLSSGDDVGDSSSDGITSYAKLGKDELKFNGTAEANAEIQLLIGDDIYKSVADSDGNWELIVTERIDEGKDIEYTLKSIDLAGNIQTDSGKLTIDNTPADVVVNIPALTNEIRPDVSGTVTEDVATITVTIDGISYTLNNIEAGNWQIDGDALFGSQFLSNDDAINYDGIKIDYEAVATDVAGNESDVVSGSFIFDNKTHVSGGLKAGEDTAPNLIVDGEKFGSNSDNYTSKEQPTFSGMAESGATVTLYFSNQTVAAVVESDGSWTAVLTKPLPEGNNTYTIKAVDEAGNEATLSQTVTIDTTKPTVALDQLSDVLMDGVPAVADKTPTFSGTGEPGTAVIVSISGQTRSVLVDDQGRWSVTMPNDIAHSETPYAYQVYSIDKAGNQSDTLSGELKIDVETSVSGGLSALSDTGFENDDGITKDNTPTFNGRGEAGATVTVTIYASDGLTVVKSKSHTIPSTGNPEGNWSITIPGLDDNAADDNYLYQVSITDALGNDMKLEQESLVIDTTAPDDLSIDLADGYDSGYELAGESDLVTNKTPVFEGTVEPGGKVTFSIKGEKSFDIYDLDGDGKWSTNDFDGLDLGDYVVLQGSYEFSVTATDKAGNVTSTPQTITIVYDKVSDLELTQGLQNDLEVTNNQTPTFSGVAEHKSQIKIVIAGYDKDGKWQEFQVEPFVVNDESGAWSFTLPESMKLPESKELPGYTYKITAVDYADNQTSVSGHIYVDTTPPTVTGGLDDGSDSGEKDGILTNEQSPIFSGTVEPGATVKVVIDNQTYHAIVNDDGSWTAAPGITFDNDINLDYAIIATDEAGNTTKLDKTLEIDTSKPVITGGDLAKESDSGIKGDQLTNEENELVFKGTVSDANLDQLTFIIAGVDYSDYLVLDGNNWTVTIPDALSKFEDGESYSYSIEASDKAGNTSGEVTNSFTIDRTDPKVPVVSIDQLTNDTKPDFAIDSESGTSVELVIYRDGVKVESVQLEGGLAAWQPTDDLYSGEANDWDGQEYTYEVVSTDDAGNTSETSGSFVVDTKTFVAGGLSLVDQTGTQKEATSKKEFSFSGTAEQGSQVKIVFASTGNADLDAKLKALMGDDLTLDGVFDAGTSNWSADLAGFDFEGEFNYIIHATDEAGNPASTNEQTLVVDRTPPQGLTINLAAESDSNIDGDNITNLQESSTSQAPKFEGTSEAGSTVTLVITSNDGTYRDEYQVDVEDGTWLIETNTVLADGSYTVEVSAIDSVGNVTTLDELEHKIDLTVDTAISVTAGLDTASDSGVDFDASSNSDTITNVKQPIISGTGDEGDTITLDINGAQYQTTVINGKWSVDLSSDAPTSGALADLVHGETYFYTVEAKDLAGNTTTLGVGQDSDYSITIDDTAFINGGLEHDSTSDTGISTQDGITKAERPIFSGSVEPDSQVKITFKDQNDNTTVVSASVSSDDSQYGASWTYQHDSQLPEGEYTYVVEVTDKAGNNTQLPEQNLVVDRTLAEPTAGLEQTKENNTGASQTDDVTQVRNPILVGKTEADAIVTIKFDGFENSYASFKANSDGDWKFVVPEELADGEYTYSVKVEDIAGNTKENTGNKLVIDNQDPLNLSGGLSLASDTSNGFGETKNTTLNFNGQVEAQEGMTVQLVIRLNGVIVDTIDATVSSFVNGDTVTTWVVNDVTLDANQTYEYDIIATDLAGNTSIVERQQVTIDNIAPEVTGKLTEESDTGIVDGITYDNTPEFAGTGEEGTTVTIKFGETTLGPVTVVDGKWQIESIELADGDYGKYTIIATDKAGNKTEIESSEALVIDTQASLTGGLETTNRTDVTDQNYTSDQTPVFSGTADEGSTVYITLFDDNRAKLNISPNPIEAVANLNPDNGLAEWSVEVGSQLTAGDYSYQITVKDLAGNTKDSDGNELVINSHFTVDPSTHLSDIGLATDSDTGLEGDDDIAEASRSDQVTSDRTPTIVGKAEFGAKITLVIDGVSYSTEVENQDGSWSIEIDKNNLEDQEYTYNVTTVDKAGNTLESGDLQFTIDTSKPDSVSNLTIHGEAFDSDGNLTNQENPVFAGKAEPHSRVYIEVEGLDVFTANVDENGDWSVKVDDIGNQLDSGIERDYTIKVVDSAGNASSAVEGKYTLDEKTTLDINSVDMSDGSNSSDKGDMLTNFNGETHLVFTGTSGSAEQGATIEYKLVKLVNGVEVEVSGYQEVVASVDGSWSAALESLSVNDSLDKDGSYKLYIKSTDLAGNNDVESLEFKVDRIDPSVADTTVDHAVTGSPLFNTENIKLTGTVEVPTSSEAEAKVRITIKGSDGWSQTYTVDSGTTADGTWDIDIDLSGRDNSNPDGVEYTYSIEAEDAAGNVNTTIKDHAQ</sequence>
<feature type="domain" description="Bacterial Ig-like" evidence="2">
    <location>
        <begin position="228"/>
        <end position="321"/>
    </location>
</feature>
<feature type="domain" description="Bacterial Ig-like" evidence="2">
    <location>
        <begin position="325"/>
        <end position="420"/>
    </location>
</feature>
<feature type="domain" description="Bacterial Ig-like" evidence="2">
    <location>
        <begin position="2596"/>
        <end position="2692"/>
    </location>
</feature>
<dbReference type="Gene3D" id="2.60.40.10">
    <property type="entry name" value="Immunoglobulins"/>
    <property type="match status" value="36"/>
</dbReference>
<reference evidence="3 4" key="1">
    <citation type="submission" date="2016-09" db="EMBL/GenBank/DDBJ databases">
        <title>Genomic Taxonomy of the Vibrionaceae.</title>
        <authorList>
            <person name="Gonzalez-Castillo A."/>
            <person name="Gomez-Gil B."/>
            <person name="Enciso-Ibarra K."/>
        </authorList>
    </citation>
    <scope>NUCLEOTIDE SEQUENCE [LARGE SCALE GENOMIC DNA]</scope>
    <source>
        <strain evidence="3 4">CAIM 1731</strain>
    </source>
</reference>
<feature type="domain" description="Bacterial Ig-like" evidence="2">
    <location>
        <begin position="2494"/>
        <end position="2587"/>
    </location>
</feature>
<feature type="domain" description="Bacterial Ig-like" evidence="2">
    <location>
        <begin position="3561"/>
        <end position="3657"/>
    </location>
</feature>
<feature type="domain" description="Bacterial Ig-like" evidence="2">
    <location>
        <begin position="642"/>
        <end position="727"/>
    </location>
</feature>
<feature type="domain" description="Bacterial Ig-like" evidence="2">
    <location>
        <begin position="2910"/>
        <end position="3011"/>
    </location>
</feature>
<dbReference type="InterPro" id="IPR044016">
    <property type="entry name" value="Big_13"/>
</dbReference>
<feature type="region of interest" description="Disordered" evidence="1">
    <location>
        <begin position="935"/>
        <end position="962"/>
    </location>
</feature>
<dbReference type="Pfam" id="PF19077">
    <property type="entry name" value="Big_13"/>
    <property type="match status" value="30"/>
</dbReference>
<gene>
    <name evidence="3" type="ORF">BIY21_16450</name>
</gene>
<feature type="region of interest" description="Disordered" evidence="1">
    <location>
        <begin position="3561"/>
        <end position="3580"/>
    </location>
</feature>
<dbReference type="RefSeq" id="WP_075651141.1">
    <property type="nucleotide sequence ID" value="NZ_MJMI01000115.1"/>
</dbReference>
<keyword evidence="4" id="KW-1185">Reference proteome</keyword>
<evidence type="ECO:0000256" key="1">
    <source>
        <dbReference type="SAM" id="MobiDB-lite"/>
    </source>
</evidence>
<feature type="domain" description="Bacterial Ig-like" evidence="2">
    <location>
        <begin position="2085"/>
        <end position="2160"/>
    </location>
</feature>
<feature type="compositionally biased region" description="Polar residues" evidence="1">
    <location>
        <begin position="953"/>
        <end position="962"/>
    </location>
</feature>
<feature type="domain" description="Bacterial Ig-like" evidence="2">
    <location>
        <begin position="1450"/>
        <end position="1537"/>
    </location>
</feature>
<feature type="domain" description="Bacterial Ig-like" evidence="2">
    <location>
        <begin position="3692"/>
        <end position="3777"/>
    </location>
</feature>
<feature type="compositionally biased region" description="Basic and acidic residues" evidence="1">
    <location>
        <begin position="1525"/>
        <end position="1542"/>
    </location>
</feature>
<evidence type="ECO:0000313" key="3">
    <source>
        <dbReference type="EMBL" id="OLQ87886.1"/>
    </source>
</evidence>
<feature type="region of interest" description="Disordered" evidence="1">
    <location>
        <begin position="536"/>
        <end position="558"/>
    </location>
</feature>
<feature type="domain" description="Bacterial Ig-like" evidence="2">
    <location>
        <begin position="1037"/>
        <end position="1138"/>
    </location>
</feature>
<name>A0ABX3FCY2_9VIBR</name>
<feature type="region of interest" description="Disordered" evidence="1">
    <location>
        <begin position="175"/>
        <end position="194"/>
    </location>
</feature>
<feature type="region of interest" description="Disordered" evidence="1">
    <location>
        <begin position="1525"/>
        <end position="1579"/>
    </location>
</feature>
<feature type="region of interest" description="Disordered" evidence="1">
    <location>
        <begin position="141"/>
        <end position="160"/>
    </location>
</feature>
<feature type="region of interest" description="Disordered" evidence="1">
    <location>
        <begin position="200"/>
        <end position="224"/>
    </location>
</feature>
<feature type="domain" description="Bacterial Ig-like" evidence="2">
    <location>
        <begin position="3251"/>
        <end position="3343"/>
    </location>
</feature>
<feature type="domain" description="Bacterial Ig-like" evidence="2">
    <location>
        <begin position="1147"/>
        <end position="1235"/>
    </location>
</feature>
<feature type="domain" description="Bacterial Ig-like" evidence="2">
    <location>
        <begin position="3143"/>
        <end position="3240"/>
    </location>
</feature>
<feature type="domain" description="Bacterial Ig-like" evidence="2">
    <location>
        <begin position="2278"/>
        <end position="2379"/>
    </location>
</feature>